<dbReference type="OrthoDB" id="4381368at2"/>
<gene>
    <name evidence="4" type="ORF">CA982_11110</name>
</gene>
<dbReference type="EMBL" id="NGFO01000011">
    <property type="protein sequence ID" value="OUC78617.1"/>
    <property type="molecule type" value="Genomic_DNA"/>
</dbReference>
<evidence type="ECO:0000313" key="5">
    <source>
        <dbReference type="Proteomes" id="UP000194632"/>
    </source>
</evidence>
<feature type="transmembrane region" description="Helical" evidence="2">
    <location>
        <begin position="28"/>
        <end position="58"/>
    </location>
</feature>
<dbReference type="STRING" id="417102.CA982_11110"/>
<keyword evidence="5" id="KW-1185">Reference proteome</keyword>
<dbReference type="InterPro" id="IPR000045">
    <property type="entry name" value="Prepilin_IV_endopep_pep"/>
</dbReference>
<organism evidence="4 5">
    <name type="scientific">Gordonia lacunae</name>
    <dbReference type="NCBI Taxonomy" id="417102"/>
    <lineage>
        <taxon>Bacteria</taxon>
        <taxon>Bacillati</taxon>
        <taxon>Actinomycetota</taxon>
        <taxon>Actinomycetes</taxon>
        <taxon>Mycobacteriales</taxon>
        <taxon>Gordoniaceae</taxon>
        <taxon>Gordonia</taxon>
    </lineage>
</organism>
<accession>A0A243QAJ9</accession>
<reference evidence="4 5" key="1">
    <citation type="submission" date="2017-05" db="EMBL/GenBank/DDBJ databases">
        <title>Biotechnological potential of actinobacteria isolated from South African environments.</title>
        <authorList>
            <person name="Le Roes-Hill M."/>
            <person name="Prins A."/>
            <person name="Durrell K.A."/>
        </authorList>
    </citation>
    <scope>NUCLEOTIDE SEQUENCE [LARGE SCALE GENOMIC DNA]</scope>
    <source>
        <strain evidence="4">BS2</strain>
    </source>
</reference>
<keyword evidence="2" id="KW-0472">Membrane</keyword>
<dbReference type="GO" id="GO:0005886">
    <property type="term" value="C:plasma membrane"/>
    <property type="evidence" value="ECO:0007669"/>
    <property type="project" value="TreeGrafter"/>
</dbReference>
<protein>
    <submittedName>
        <fullName evidence="4">Prepilin peptidase</fullName>
    </submittedName>
</protein>
<dbReference type="GO" id="GO:0004190">
    <property type="term" value="F:aspartic-type endopeptidase activity"/>
    <property type="evidence" value="ECO:0007669"/>
    <property type="project" value="InterPro"/>
</dbReference>
<keyword evidence="2" id="KW-1133">Transmembrane helix</keyword>
<comment type="caution">
    <text evidence="4">The sequence shown here is derived from an EMBL/GenBank/DDBJ whole genome shotgun (WGS) entry which is preliminary data.</text>
</comment>
<dbReference type="Pfam" id="PF01478">
    <property type="entry name" value="Peptidase_A24"/>
    <property type="match status" value="1"/>
</dbReference>
<evidence type="ECO:0000256" key="2">
    <source>
        <dbReference type="SAM" id="Phobius"/>
    </source>
</evidence>
<dbReference type="InterPro" id="IPR050882">
    <property type="entry name" value="Prepilin_peptidase/N-MTase"/>
</dbReference>
<evidence type="ECO:0000313" key="4">
    <source>
        <dbReference type="EMBL" id="OUC78617.1"/>
    </source>
</evidence>
<keyword evidence="2" id="KW-0812">Transmembrane</keyword>
<dbReference type="Gene3D" id="1.20.120.1220">
    <property type="match status" value="1"/>
</dbReference>
<dbReference type="RefSeq" id="WP_086535409.1">
    <property type="nucleotide sequence ID" value="NZ_NGFO01000011.1"/>
</dbReference>
<feature type="domain" description="Prepilin type IV endopeptidase peptidase" evidence="3">
    <location>
        <begin position="4"/>
        <end position="100"/>
    </location>
</feature>
<dbReference type="AlphaFoldDB" id="A0A243QAJ9"/>
<name>A0A243QAJ9_9ACTN</name>
<dbReference type="PANTHER" id="PTHR30487:SF0">
    <property type="entry name" value="PREPILIN LEADER PEPTIDASE_N-METHYLTRANSFERASE-RELATED"/>
    <property type="match status" value="1"/>
</dbReference>
<dbReference type="Proteomes" id="UP000194632">
    <property type="component" value="Unassembled WGS sequence"/>
</dbReference>
<sequence>MGECAILVWLSVVAVTDAETRRIPNALVWPGVCGAMGACVVHPAAAVAVLTAAIPYVLAFGKRWCGGGDVKLAAACGALALRWDAALLVVALASLVAVGVVVADRVARREQPGAASHPHGPALVGATIVVAGLL</sequence>
<dbReference type="PANTHER" id="PTHR30487">
    <property type="entry name" value="TYPE 4 PREPILIN-LIKE PROTEINS LEADER PEPTIDE-PROCESSING ENZYME"/>
    <property type="match status" value="1"/>
</dbReference>
<feature type="transmembrane region" description="Helical" evidence="2">
    <location>
        <begin position="79"/>
        <end position="103"/>
    </location>
</feature>
<evidence type="ECO:0000259" key="3">
    <source>
        <dbReference type="Pfam" id="PF01478"/>
    </source>
</evidence>
<evidence type="ECO:0000256" key="1">
    <source>
        <dbReference type="ARBA" id="ARBA00005801"/>
    </source>
</evidence>
<comment type="similarity">
    <text evidence="1">Belongs to the peptidase A24 family.</text>
</comment>
<proteinExistence type="inferred from homology"/>
<dbReference type="GO" id="GO:0006465">
    <property type="term" value="P:signal peptide processing"/>
    <property type="evidence" value="ECO:0007669"/>
    <property type="project" value="TreeGrafter"/>
</dbReference>